<dbReference type="PANTHER" id="PTHR24198">
    <property type="entry name" value="ANKYRIN REPEAT AND PROTEIN KINASE DOMAIN-CONTAINING PROTEIN"/>
    <property type="match status" value="1"/>
</dbReference>
<organism evidence="5">
    <name type="scientific">Chromera velia CCMP2878</name>
    <dbReference type="NCBI Taxonomy" id="1169474"/>
    <lineage>
        <taxon>Eukaryota</taxon>
        <taxon>Sar</taxon>
        <taxon>Alveolata</taxon>
        <taxon>Colpodellida</taxon>
        <taxon>Chromeraceae</taxon>
        <taxon>Chromera</taxon>
    </lineage>
</organism>
<evidence type="ECO:0000256" key="1">
    <source>
        <dbReference type="ARBA" id="ARBA00022737"/>
    </source>
</evidence>
<dbReference type="SUPFAM" id="SSF48403">
    <property type="entry name" value="Ankyrin repeat"/>
    <property type="match status" value="4"/>
</dbReference>
<gene>
    <name evidence="5" type="ORF">Cvel_10904</name>
</gene>
<feature type="repeat" description="ANK" evidence="3">
    <location>
        <begin position="811"/>
        <end position="843"/>
    </location>
</feature>
<feature type="repeat" description="ANK" evidence="3">
    <location>
        <begin position="364"/>
        <end position="396"/>
    </location>
</feature>
<evidence type="ECO:0000256" key="3">
    <source>
        <dbReference type="PROSITE-ProRule" id="PRU00023"/>
    </source>
</evidence>
<accession>A0A0G4I4I9</accession>
<dbReference type="InterPro" id="IPR036770">
    <property type="entry name" value="Ankyrin_rpt-contain_sf"/>
</dbReference>
<dbReference type="AlphaFoldDB" id="A0A0G4I4I9"/>
<feature type="repeat" description="ANK" evidence="3">
    <location>
        <begin position="397"/>
        <end position="429"/>
    </location>
</feature>
<feature type="region of interest" description="Disordered" evidence="4">
    <location>
        <begin position="783"/>
        <end position="805"/>
    </location>
</feature>
<dbReference type="EMBL" id="CDMZ01005075">
    <property type="protein sequence ID" value="CEM51850.1"/>
    <property type="molecule type" value="Genomic_DNA"/>
</dbReference>
<feature type="compositionally biased region" description="Basic and acidic residues" evidence="4">
    <location>
        <begin position="786"/>
        <end position="805"/>
    </location>
</feature>
<feature type="repeat" description="ANK" evidence="3">
    <location>
        <begin position="648"/>
        <end position="680"/>
    </location>
</feature>
<reference evidence="5" key="1">
    <citation type="submission" date="2014-11" db="EMBL/GenBank/DDBJ databases">
        <authorList>
            <person name="Otto D Thomas"/>
            <person name="Naeem Raeece"/>
        </authorList>
    </citation>
    <scope>NUCLEOTIDE SEQUENCE</scope>
</reference>
<keyword evidence="2 3" id="KW-0040">ANK repeat</keyword>
<evidence type="ECO:0000256" key="2">
    <source>
        <dbReference type="ARBA" id="ARBA00023043"/>
    </source>
</evidence>
<dbReference type="PRINTS" id="PR01415">
    <property type="entry name" value="ANKYRIN"/>
</dbReference>
<protein>
    <submittedName>
        <fullName evidence="5">Uncharacterized protein</fullName>
    </submittedName>
</protein>
<feature type="repeat" description="ANK" evidence="3">
    <location>
        <begin position="202"/>
        <end position="234"/>
    </location>
</feature>
<feature type="compositionally biased region" description="Polar residues" evidence="4">
    <location>
        <begin position="143"/>
        <end position="160"/>
    </location>
</feature>
<feature type="repeat" description="ANK" evidence="3">
    <location>
        <begin position="750"/>
        <end position="782"/>
    </location>
</feature>
<evidence type="ECO:0000313" key="5">
    <source>
        <dbReference type="EMBL" id="CEM51850.1"/>
    </source>
</evidence>
<dbReference type="GO" id="GO:0005737">
    <property type="term" value="C:cytoplasm"/>
    <property type="evidence" value="ECO:0007669"/>
    <property type="project" value="TreeGrafter"/>
</dbReference>
<name>A0A0G4I4I9_9ALVE</name>
<evidence type="ECO:0000256" key="4">
    <source>
        <dbReference type="SAM" id="MobiDB-lite"/>
    </source>
</evidence>
<dbReference type="InterPro" id="IPR002110">
    <property type="entry name" value="Ankyrin_rpt"/>
</dbReference>
<feature type="repeat" description="ANK" evidence="3">
    <location>
        <begin position="717"/>
        <end position="749"/>
    </location>
</feature>
<keyword evidence="1" id="KW-0677">Repeat</keyword>
<dbReference type="SMART" id="SM00248">
    <property type="entry name" value="ANK"/>
    <property type="match status" value="17"/>
</dbReference>
<dbReference type="PROSITE" id="PS50297">
    <property type="entry name" value="ANK_REP_REGION"/>
    <property type="match status" value="10"/>
</dbReference>
<dbReference type="VEuPathDB" id="CryptoDB:Cvel_10904"/>
<dbReference type="PROSITE" id="PS50088">
    <property type="entry name" value="ANK_REPEAT"/>
    <property type="match status" value="11"/>
</dbReference>
<dbReference type="Pfam" id="PF00023">
    <property type="entry name" value="Ank"/>
    <property type="match status" value="2"/>
</dbReference>
<feature type="repeat" description="ANK" evidence="3">
    <location>
        <begin position="430"/>
        <end position="462"/>
    </location>
</feature>
<sequence length="916" mass="98152">MSQNQVDGSAPSLFGSVGEARRDLVVKETQETAQQSGGEQVHEESKQNSGYFRLLDEWVLSLVRPFQPVSASTLMPVLRRFIRDGSGAADLWLLLQLGADKNGLVQGEAAVHLAVRSGNVRALQILFSETPWGELGGRCFLSGPQSGSRPPTLQQNSLRLPSSDGVGEQTGSRQKTEGSRRRRQNMRQKMAQLLDLEVLNKEGETPLLAACRMKKWRVAQALARMGAEVDVCKKGETPLSMVCKEGPSKLVKLLLKKGADLHSKGGERGLHAAAQVKRPDVVRLLVAAGAPLETRNGGRGTTPLLAALESGCSECAQILLEAGADCHATHNNGQTTLFVAAASCPSFVRRLLETGVDVNAADLEWWTPLFVALARGQTETVRLLVERGAQVNVQDINGCSSLLLAVTQCSTEVVKLLIAAGADVNARDDRGRPLLFAAVIRQRSDLVRLLVKAGADVNAADSEGRTALLESVAREDAHLILTLSKLGAAVNCVDKKGRSPLFEAVVCQKVSPDSADGGRSFVKLLLDLGAQVAPPGSLCPLSEAVKGRKEKVLKCLVSAGGDVKGTSLPLWMACRIDWPWGVDFLLPEASKEAARGVHDGIPTLCAAVLALPPGGLHLRLPPERLERFKEVVGRLVSKEADVNAVDTAGRTALTHAVRKGSREAVEVLLSVGADSGVIDRDGRTVLMHAARNGFWDVVKCLLCLPSLRCSVNAQERNGQSALMGAAAAGWSSVVALLLCGGADVTLRDVEGRSALWAAALRGSKSSVQLLLAAGADVNARLKGGHRKDENHKESGEECYRGRPTQAKEEIEGTTALMVAIDGGHQDVCSLLLSAGADPNLKDRKGRTALLRACTLASSERETNYPWLHRPYKHAPLRLCRPSADSLRSAFHLFPLSEAITVLCSQNRTERRTPWHL</sequence>
<dbReference type="PhylomeDB" id="A0A0G4I4I9"/>
<feature type="region of interest" description="Disordered" evidence="4">
    <location>
        <begin position="25"/>
        <end position="45"/>
    </location>
</feature>
<proteinExistence type="predicted"/>
<feature type="repeat" description="ANK" evidence="3">
    <location>
        <begin position="234"/>
        <end position="266"/>
    </location>
</feature>
<dbReference type="Pfam" id="PF12796">
    <property type="entry name" value="Ank_2"/>
    <property type="match status" value="6"/>
</dbReference>
<feature type="repeat" description="ANK" evidence="3">
    <location>
        <begin position="299"/>
        <end position="331"/>
    </location>
</feature>
<dbReference type="Gene3D" id="1.25.40.20">
    <property type="entry name" value="Ankyrin repeat-containing domain"/>
    <property type="match status" value="6"/>
</dbReference>
<feature type="region of interest" description="Disordered" evidence="4">
    <location>
        <begin position="139"/>
        <end position="185"/>
    </location>
</feature>
<feature type="repeat" description="ANK" evidence="3">
    <location>
        <begin position="265"/>
        <end position="297"/>
    </location>
</feature>
<dbReference type="PANTHER" id="PTHR24198:SF165">
    <property type="entry name" value="ANKYRIN REPEAT-CONTAINING PROTEIN-RELATED"/>
    <property type="match status" value="1"/>
</dbReference>